<gene>
    <name evidence="1" type="ORF">FQA47_008079</name>
</gene>
<proteinExistence type="predicted"/>
<sequence length="145" mass="16133">MTWLHGLWAEDPPVMAEDFPLSSVRFPSMEPEEGCALRCVCGPDSGQETRCWSIGPLLRFPPPNTKGNSRAQNCSGNMMVRASSQPRPNRHARARSARHPARLLLLLLLLLLRGNGTLKHPHVTLLLLSPLTLPRTPQTTERSQI</sequence>
<comment type="caution">
    <text evidence="1">The sequence shown here is derived from an EMBL/GenBank/DDBJ whole genome shotgun (WGS) entry which is preliminary data.</text>
</comment>
<organism evidence="1 2">
    <name type="scientific">Oryzias melastigma</name>
    <name type="common">Marine medaka</name>
    <dbReference type="NCBI Taxonomy" id="30732"/>
    <lineage>
        <taxon>Eukaryota</taxon>
        <taxon>Metazoa</taxon>
        <taxon>Chordata</taxon>
        <taxon>Craniata</taxon>
        <taxon>Vertebrata</taxon>
        <taxon>Euteleostomi</taxon>
        <taxon>Actinopterygii</taxon>
        <taxon>Neopterygii</taxon>
        <taxon>Teleostei</taxon>
        <taxon>Neoteleostei</taxon>
        <taxon>Acanthomorphata</taxon>
        <taxon>Ovalentaria</taxon>
        <taxon>Atherinomorphae</taxon>
        <taxon>Beloniformes</taxon>
        <taxon>Adrianichthyidae</taxon>
        <taxon>Oryziinae</taxon>
        <taxon>Oryzias</taxon>
    </lineage>
</organism>
<accession>A0A834EZC2</accession>
<dbReference type="AlphaFoldDB" id="A0A834EZC2"/>
<dbReference type="EMBL" id="WKFB01001090">
    <property type="protein sequence ID" value="KAF6715411.1"/>
    <property type="molecule type" value="Genomic_DNA"/>
</dbReference>
<name>A0A834EZC2_ORYME</name>
<evidence type="ECO:0000313" key="2">
    <source>
        <dbReference type="Proteomes" id="UP000646548"/>
    </source>
</evidence>
<protein>
    <submittedName>
        <fullName evidence="1">Uncharacterized protein</fullName>
    </submittedName>
</protein>
<evidence type="ECO:0000313" key="1">
    <source>
        <dbReference type="EMBL" id="KAF6715411.1"/>
    </source>
</evidence>
<reference evidence="1" key="1">
    <citation type="journal article" name="BMC Genomics">
        <title>Long-read sequencing and de novo genome assembly of marine medaka (Oryzias melastigma).</title>
        <authorList>
            <person name="Liang P."/>
            <person name="Saqib H.S.A."/>
            <person name="Ni X."/>
            <person name="Shen Y."/>
        </authorList>
    </citation>
    <scope>NUCLEOTIDE SEQUENCE</scope>
    <source>
        <strain evidence="1">Bigg-433</strain>
    </source>
</reference>
<dbReference type="Proteomes" id="UP000646548">
    <property type="component" value="Unassembled WGS sequence"/>
</dbReference>